<proteinExistence type="predicted"/>
<gene>
    <name evidence="2" type="ORF">ABQM86_00285</name>
</gene>
<accession>A0AB39YPU1</accession>
<evidence type="ECO:0000313" key="2">
    <source>
        <dbReference type="EMBL" id="XDV71665.1"/>
    </source>
</evidence>
<protein>
    <submittedName>
        <fullName evidence="2">Uncharacterized protein</fullName>
    </submittedName>
</protein>
<dbReference type="EMBL" id="CP165735">
    <property type="protein sequence ID" value="XDV71665.1"/>
    <property type="molecule type" value="Genomic_DNA"/>
</dbReference>
<reference evidence="2" key="1">
    <citation type="submission" date="2024-07" db="EMBL/GenBank/DDBJ databases">
        <authorList>
            <person name="Li J."/>
            <person name="Wei H."/>
            <person name="Ma J."/>
        </authorList>
    </citation>
    <scope>NUCLEOTIDE SEQUENCE</scope>
    <source>
        <strain evidence="2">AMU7</strain>
    </source>
</reference>
<dbReference type="RefSeq" id="WP_369745626.1">
    <property type="nucleotide sequence ID" value="NZ_CP165735.1"/>
</dbReference>
<sequence length="62" mass="7018">MISSAVAMTSANRHVAERLSKMRNDNILAMAEALTRDREAGGISKSQTLMHWRPSSERRYKV</sequence>
<dbReference type="AlphaFoldDB" id="A0AB39YPU1"/>
<organism evidence="2">
    <name type="scientific">Paenarthrobacter sp. AMU7</name>
    <dbReference type="NCBI Taxonomy" id="3162492"/>
    <lineage>
        <taxon>Bacteria</taxon>
        <taxon>Bacillati</taxon>
        <taxon>Actinomycetota</taxon>
        <taxon>Actinomycetes</taxon>
        <taxon>Micrococcales</taxon>
        <taxon>Micrococcaceae</taxon>
        <taxon>Paenarthrobacter</taxon>
    </lineage>
</organism>
<feature type="region of interest" description="Disordered" evidence="1">
    <location>
        <begin position="42"/>
        <end position="62"/>
    </location>
</feature>
<evidence type="ECO:0000256" key="1">
    <source>
        <dbReference type="SAM" id="MobiDB-lite"/>
    </source>
</evidence>
<name>A0AB39YPU1_9MICC</name>